<sequence>MRRIFPLKLLSGAAFLSKQSFCMDDSIVVEPVIFCPTFAKQQNPDEPVSCLSIMINNERGAEDSNSMDQKSDDRTQSQSHRCQLLDLPWEDVLVTHVFCYLPLRHLVSLQCVSKSFRSLIQVYLANCHKFDPAQCAISEDRPPGCANISMKPPTLYWPVFQFHCPTPTGPHIPKEAFCSMLRHNQVLHHLCVTNCSEWITDKELLPVIGQNQHLLRVDMRGCVHLSRHALVAVSLSCPRLQHLSLAHCEWVDSLALRSLADHCSDLRSLDVTACRQLKDEAVCYVAGKCPALRSLSVAVNANITDTAVEEVAKKCRELERLDLTGCLRVRNEAIRTLAEYCPKLQSLKVNHCHNVTESSLGILRRRNVEIDVEPPLQRALVLLQDVVGFAPFINLQI</sequence>
<dbReference type="SMART" id="SM00367">
    <property type="entry name" value="LRR_CC"/>
    <property type="match status" value="6"/>
</dbReference>
<feature type="domain" description="F-box" evidence="9">
    <location>
        <begin position="84"/>
        <end position="121"/>
    </location>
</feature>
<proteinExistence type="inferred from homology"/>
<keyword evidence="4" id="KW-0433">Leucine-rich repeat</keyword>
<evidence type="ECO:0000313" key="11">
    <source>
        <dbReference type="EMBL" id="KAI2647797.1"/>
    </source>
</evidence>
<evidence type="ECO:0000313" key="12">
    <source>
        <dbReference type="Proteomes" id="UP000830375"/>
    </source>
</evidence>
<comment type="caution">
    <text evidence="11">The sequence shown here is derived from an EMBL/GenBank/DDBJ whole genome shotgun (WGS) entry which is preliminary data.</text>
</comment>
<dbReference type="EMBL" id="JACTAM010000125">
    <property type="protein sequence ID" value="KAI2647797.1"/>
    <property type="molecule type" value="Genomic_DNA"/>
</dbReference>
<dbReference type="Gene3D" id="1.20.1280.50">
    <property type="match status" value="1"/>
</dbReference>
<feature type="domain" description="F-box/LRR-repeat protein 15-like leucin rich repeat" evidence="10">
    <location>
        <begin position="203"/>
        <end position="364"/>
    </location>
</feature>
<evidence type="ECO:0000256" key="6">
    <source>
        <dbReference type="ARBA" id="ARBA00022786"/>
    </source>
</evidence>
<dbReference type="SUPFAM" id="SSF52047">
    <property type="entry name" value="RNI-like"/>
    <property type="match status" value="1"/>
</dbReference>
<protein>
    <recommendedName>
        <fullName evidence="8">F-box/LRR-repeat protein 15</fullName>
    </recommendedName>
</protein>
<dbReference type="InterPro" id="IPR036047">
    <property type="entry name" value="F-box-like_dom_sf"/>
</dbReference>
<keyword evidence="12" id="KW-1185">Reference proteome</keyword>
<evidence type="ECO:0000256" key="7">
    <source>
        <dbReference type="ARBA" id="ARBA00038495"/>
    </source>
</evidence>
<dbReference type="InterPro" id="IPR032675">
    <property type="entry name" value="LRR_dom_sf"/>
</dbReference>
<dbReference type="Gene3D" id="3.80.10.10">
    <property type="entry name" value="Ribonuclease Inhibitor"/>
    <property type="match status" value="1"/>
</dbReference>
<dbReference type="CDD" id="cd22126">
    <property type="entry name" value="F-box_FBXL15"/>
    <property type="match status" value="1"/>
</dbReference>
<evidence type="ECO:0000259" key="10">
    <source>
        <dbReference type="Pfam" id="PF25372"/>
    </source>
</evidence>
<evidence type="ECO:0000256" key="8">
    <source>
        <dbReference type="ARBA" id="ARBA00040698"/>
    </source>
</evidence>
<comment type="similarity">
    <text evidence="7">Belongs to the FBXL15 family.</text>
</comment>
<dbReference type="Pfam" id="PF00646">
    <property type="entry name" value="F-box"/>
    <property type="match status" value="1"/>
</dbReference>
<keyword evidence="3" id="KW-0963">Cytoplasm</keyword>
<keyword evidence="6" id="KW-0833">Ubl conjugation pathway</keyword>
<reference evidence="11 12" key="1">
    <citation type="submission" date="2022-01" db="EMBL/GenBank/DDBJ databases">
        <title>A high-quality chromosome-level genome assembly of rohu carp, Labeo rohita.</title>
        <authorList>
            <person name="Arick M.A. II"/>
            <person name="Hsu C.-Y."/>
            <person name="Magbanua Z."/>
            <person name="Pechanova O."/>
            <person name="Grover C."/>
            <person name="Miller E."/>
            <person name="Thrash A."/>
            <person name="Ezzel L."/>
            <person name="Alam S."/>
            <person name="Benzie J."/>
            <person name="Hamilton M."/>
            <person name="Karsi A."/>
            <person name="Lawrence M.L."/>
            <person name="Peterson D.G."/>
        </authorList>
    </citation>
    <scope>NUCLEOTIDE SEQUENCE [LARGE SCALE GENOMIC DNA]</scope>
    <source>
        <strain evidence="12">BAU-BD-2019</strain>
        <tissue evidence="11">Blood</tissue>
    </source>
</reference>
<dbReference type="InterPro" id="IPR006553">
    <property type="entry name" value="Leu-rich_rpt_Cys-con_subtyp"/>
</dbReference>
<evidence type="ECO:0000256" key="5">
    <source>
        <dbReference type="ARBA" id="ARBA00022737"/>
    </source>
</evidence>
<evidence type="ECO:0000256" key="4">
    <source>
        <dbReference type="ARBA" id="ARBA00022614"/>
    </source>
</evidence>
<dbReference type="Proteomes" id="UP000830375">
    <property type="component" value="Unassembled WGS sequence"/>
</dbReference>
<comment type="pathway">
    <text evidence="2">Protein modification; protein ubiquitination.</text>
</comment>
<evidence type="ECO:0000256" key="3">
    <source>
        <dbReference type="ARBA" id="ARBA00022490"/>
    </source>
</evidence>
<dbReference type="InterPro" id="IPR057207">
    <property type="entry name" value="FBXL15_LRR"/>
</dbReference>
<evidence type="ECO:0000256" key="2">
    <source>
        <dbReference type="ARBA" id="ARBA00004906"/>
    </source>
</evidence>
<dbReference type="PANTHER" id="PTHR13318:SF179">
    <property type="entry name" value="F-BOX_LRR-REPEAT PROTEIN 15"/>
    <property type="match status" value="1"/>
</dbReference>
<dbReference type="Pfam" id="PF25372">
    <property type="entry name" value="DUF7885"/>
    <property type="match status" value="1"/>
</dbReference>
<organism evidence="11 12">
    <name type="scientific">Labeo rohita</name>
    <name type="common">Indian major carp</name>
    <name type="synonym">Cyprinus rohita</name>
    <dbReference type="NCBI Taxonomy" id="84645"/>
    <lineage>
        <taxon>Eukaryota</taxon>
        <taxon>Metazoa</taxon>
        <taxon>Chordata</taxon>
        <taxon>Craniata</taxon>
        <taxon>Vertebrata</taxon>
        <taxon>Euteleostomi</taxon>
        <taxon>Actinopterygii</taxon>
        <taxon>Neopterygii</taxon>
        <taxon>Teleostei</taxon>
        <taxon>Ostariophysi</taxon>
        <taxon>Cypriniformes</taxon>
        <taxon>Cyprinidae</taxon>
        <taxon>Labeoninae</taxon>
        <taxon>Labeonini</taxon>
        <taxon>Labeo</taxon>
    </lineage>
</organism>
<keyword evidence="5" id="KW-0677">Repeat</keyword>
<dbReference type="InterPro" id="IPR001810">
    <property type="entry name" value="F-box_dom"/>
</dbReference>
<dbReference type="PANTHER" id="PTHR13318">
    <property type="entry name" value="PARTNER OF PAIRED, ISOFORM B-RELATED"/>
    <property type="match status" value="1"/>
</dbReference>
<gene>
    <name evidence="11" type="ORF">H4Q32_031260</name>
</gene>
<accession>A0ABQ8LAN3</accession>
<evidence type="ECO:0000259" key="9">
    <source>
        <dbReference type="Pfam" id="PF00646"/>
    </source>
</evidence>
<dbReference type="SUPFAM" id="SSF81383">
    <property type="entry name" value="F-box domain"/>
    <property type="match status" value="1"/>
</dbReference>
<comment type="subcellular location">
    <subcellularLocation>
        <location evidence="1">Cytoplasm</location>
    </subcellularLocation>
</comment>
<evidence type="ECO:0000256" key="1">
    <source>
        <dbReference type="ARBA" id="ARBA00004496"/>
    </source>
</evidence>
<name>A0ABQ8LAN3_LABRO</name>